<organism evidence="2 3">
    <name type="scientific">Bacillus luti</name>
    <dbReference type="NCBI Taxonomy" id="2026191"/>
    <lineage>
        <taxon>Bacteria</taxon>
        <taxon>Bacillati</taxon>
        <taxon>Bacillota</taxon>
        <taxon>Bacilli</taxon>
        <taxon>Bacillales</taxon>
        <taxon>Bacillaceae</taxon>
        <taxon>Bacillus</taxon>
        <taxon>Bacillus cereus group</taxon>
    </lineage>
</organism>
<sequence>MFVLIILKNGESINLCLFRDFSTRMGITVDQDNYPRNYARAVGLKETLEEMAGVSRSAAAPSQSSSSSMTDELQRLMKLKEQGVLSDEEFTQAKAKLLA</sequence>
<evidence type="ECO:0000313" key="3">
    <source>
        <dbReference type="Proteomes" id="UP000470409"/>
    </source>
</evidence>
<protein>
    <submittedName>
        <fullName evidence="2">SHOCT domain-containing protein</fullName>
    </submittedName>
</protein>
<name>A0A7V7V526_9BACI</name>
<dbReference type="EMBL" id="WBPG01000026">
    <property type="protein sequence ID" value="KAB2441658.1"/>
    <property type="molecule type" value="Genomic_DNA"/>
</dbReference>
<reference evidence="2 3" key="1">
    <citation type="submission" date="2019-10" db="EMBL/GenBank/DDBJ databases">
        <title>Bacillus from the desert of Cuatro Cinegas, Coahuila.</title>
        <authorList>
            <person name="Olmedo-Alvarez G."/>
            <person name="Saldana S."/>
            <person name="Barcelo D."/>
        </authorList>
    </citation>
    <scope>NUCLEOTIDE SEQUENCE [LARGE SCALE GENOMIC DNA]</scope>
    <source>
        <strain evidence="2 3">CH155b_5T</strain>
    </source>
</reference>
<gene>
    <name evidence="2" type="ORF">F8163_21615</name>
</gene>
<comment type="caution">
    <text evidence="2">The sequence shown here is derived from an EMBL/GenBank/DDBJ whole genome shotgun (WGS) entry which is preliminary data.</text>
</comment>
<evidence type="ECO:0000259" key="1">
    <source>
        <dbReference type="Pfam" id="PF09851"/>
    </source>
</evidence>
<evidence type="ECO:0000313" key="2">
    <source>
        <dbReference type="EMBL" id="KAB2441658.1"/>
    </source>
</evidence>
<proteinExistence type="predicted"/>
<feature type="domain" description="SHOCT" evidence="1">
    <location>
        <begin position="71"/>
        <end position="98"/>
    </location>
</feature>
<dbReference type="InterPro" id="IPR018649">
    <property type="entry name" value="SHOCT"/>
</dbReference>
<dbReference type="Pfam" id="PF09851">
    <property type="entry name" value="SHOCT"/>
    <property type="match status" value="1"/>
</dbReference>
<dbReference type="Proteomes" id="UP000470409">
    <property type="component" value="Unassembled WGS sequence"/>
</dbReference>
<dbReference type="AlphaFoldDB" id="A0A7V7V526"/>
<accession>A0A7V7V526</accession>